<evidence type="ECO:0000256" key="1">
    <source>
        <dbReference type="ARBA" id="ARBA00016067"/>
    </source>
</evidence>
<evidence type="ECO:0000313" key="9">
    <source>
        <dbReference type="Proteomes" id="UP000193944"/>
    </source>
</evidence>
<dbReference type="Pfam" id="PF12894">
    <property type="entry name" value="ANAPC4_WD40"/>
    <property type="match status" value="1"/>
</dbReference>
<dbReference type="InterPro" id="IPR024977">
    <property type="entry name" value="Apc4-like_WD40_dom"/>
</dbReference>
<comment type="caution">
    <text evidence="8">The sequence shown here is derived from an EMBL/GenBank/DDBJ whole genome shotgun (WGS) entry which is preliminary data.</text>
</comment>
<keyword evidence="4" id="KW-0833">Ubl conjugation pathway</keyword>
<dbReference type="OrthoDB" id="2141038at2759"/>
<dbReference type="STRING" id="1754192.A0A1Y1XM69"/>
<dbReference type="SUPFAM" id="SSF117289">
    <property type="entry name" value="Nucleoporin domain"/>
    <property type="match status" value="1"/>
</dbReference>
<dbReference type="Pfam" id="PF12896">
    <property type="entry name" value="ANAPC4"/>
    <property type="match status" value="1"/>
</dbReference>
<organism evidence="8 9">
    <name type="scientific">Anaeromyces robustus</name>
    <dbReference type="NCBI Taxonomy" id="1754192"/>
    <lineage>
        <taxon>Eukaryota</taxon>
        <taxon>Fungi</taxon>
        <taxon>Fungi incertae sedis</taxon>
        <taxon>Chytridiomycota</taxon>
        <taxon>Chytridiomycota incertae sedis</taxon>
        <taxon>Neocallimastigomycetes</taxon>
        <taxon>Neocallimastigales</taxon>
        <taxon>Neocallimastigaceae</taxon>
        <taxon>Anaeromyces</taxon>
    </lineage>
</organism>
<dbReference type="PANTHER" id="PTHR13260:SF0">
    <property type="entry name" value="ANAPHASE-PROMOTING COMPLEX SUBUNIT 4"/>
    <property type="match status" value="1"/>
</dbReference>
<evidence type="ECO:0000259" key="7">
    <source>
        <dbReference type="Pfam" id="PF12896"/>
    </source>
</evidence>
<feature type="non-terminal residue" evidence="8">
    <location>
        <position position="957"/>
    </location>
</feature>
<dbReference type="GO" id="GO:0005680">
    <property type="term" value="C:anaphase-promoting complex"/>
    <property type="evidence" value="ECO:0007669"/>
    <property type="project" value="InterPro"/>
</dbReference>
<dbReference type="GO" id="GO:0051301">
    <property type="term" value="P:cell division"/>
    <property type="evidence" value="ECO:0007669"/>
    <property type="project" value="UniProtKB-KW"/>
</dbReference>
<sequence>MKKKSIIYPNINIQSENISFQEKILHIKWCPTMDLLAIINNSYKLTIYRSTWVEEKFVLQKVWSINSTLCQTSIEWRPDGKIIAIGYIDGSLKLIDVETSQIAYSTPYYVENSYITSMTWMEEKNKNININTLLKTSSLENYLPILSRIPNSQQFNIKPYSGEIFSNNSKMGTSLLSEKIKNDDDKLDILLLCDNKGHFHLSVFGLFYLGSITLSKDTKYKIKNPYIVSSYLSNDFHYLSLIVISADSEDDILSGKLENELNNNLSSKDLKSLNKKYKLYKMTFDTVLIFKKKNKIKSLAIKLENIVSHLSYIYTGIKNMKSEYEGKVKITNDNLKRFGEIMEDFGVFTPPITEFMITFVTGLPTQSVRYYLSDELKERGLKNWERTLDVTYANIQKLIIEYVQPGCERLLYYLSDMLGFCKWDEHFSSLGVSETDIKIFIILTGSLIGVLEEMSIEIKKLRKNLKSFFTWLQSIFNKMINEEAKPPIIDDTKGILDFLHTAFSNTGNILDSYFNEINEDESMENNNIYNQDDDKNKSSLKINIGSESLYDLIDKIDIKDKTKLSSKLENWEEYIYQKENERNNNNNNNNNNILTFYSDFDSFMEMNNNDELNNKDNVNSSFNIFNESSILSNNSFHGNRRKLSDEDLQNSPKKQCISMDEEDNILIKYEDSINNDSNFIFEQKENGSDEILKNNKKRSCNELLDDSDKKSDSVLLSTNYKYQGKRPKPIFSNKNYIESPIKYTFPEPYQNKKSSRFKNITIMSIFLELSKKGKQLFFMPAHIIEQSFNLIYSFSVLHDNPVFKSVIIDNETRFEDEIKNYENEFINNSSSTDIDDDHTNEQNELKNEGNLLCKFYRSSNCLENYTAFNLYDKNKKVTGKYLYIFKFILKKNNNILEMIKDDNDDNSRNRVITKITALIIPENSRIIDFEFYNDRILICLIKYHYEDGDIYKLGWVN</sequence>
<dbReference type="GO" id="GO:0034399">
    <property type="term" value="C:nuclear periphery"/>
    <property type="evidence" value="ECO:0007669"/>
    <property type="project" value="TreeGrafter"/>
</dbReference>
<evidence type="ECO:0000259" key="6">
    <source>
        <dbReference type="Pfam" id="PF12894"/>
    </source>
</evidence>
<dbReference type="InterPro" id="IPR024789">
    <property type="entry name" value="APC4"/>
</dbReference>
<dbReference type="PANTHER" id="PTHR13260">
    <property type="entry name" value="ANAPHASE PROMOTING COMPLEX SUBUNIT 4 APC4"/>
    <property type="match status" value="1"/>
</dbReference>
<reference evidence="8 9" key="2">
    <citation type="submission" date="2016-08" db="EMBL/GenBank/DDBJ databases">
        <title>Pervasive Adenine N6-methylation of Active Genes in Fungi.</title>
        <authorList>
            <consortium name="DOE Joint Genome Institute"/>
            <person name="Mondo S.J."/>
            <person name="Dannebaum R.O."/>
            <person name="Kuo R.C."/>
            <person name="Labutti K."/>
            <person name="Haridas S."/>
            <person name="Kuo A."/>
            <person name="Salamov A."/>
            <person name="Ahrendt S.R."/>
            <person name="Lipzen A."/>
            <person name="Sullivan W."/>
            <person name="Andreopoulos W.B."/>
            <person name="Clum A."/>
            <person name="Lindquist E."/>
            <person name="Daum C."/>
            <person name="Ramamoorthy G.K."/>
            <person name="Gryganskyi A."/>
            <person name="Culley D."/>
            <person name="Magnuson J.K."/>
            <person name="James T.Y."/>
            <person name="O'Malley M.A."/>
            <person name="Stajich J.E."/>
            <person name="Spatafora J.W."/>
            <person name="Visel A."/>
            <person name="Grigoriev I.V."/>
        </authorList>
    </citation>
    <scope>NUCLEOTIDE SEQUENCE [LARGE SCALE GENOMIC DNA]</scope>
    <source>
        <strain evidence="8 9">S4</strain>
    </source>
</reference>
<protein>
    <recommendedName>
        <fullName evidence="1">Anaphase-promoting complex subunit 4</fullName>
    </recommendedName>
</protein>
<keyword evidence="5" id="KW-0131">Cell cycle</keyword>
<keyword evidence="9" id="KW-1185">Reference proteome</keyword>
<dbReference type="Proteomes" id="UP000193944">
    <property type="component" value="Unassembled WGS sequence"/>
</dbReference>
<dbReference type="Gene3D" id="2.130.10.10">
    <property type="entry name" value="YVTN repeat-like/Quinoprotein amine dehydrogenase"/>
    <property type="match status" value="1"/>
</dbReference>
<name>A0A1Y1XM69_9FUNG</name>
<evidence type="ECO:0000256" key="5">
    <source>
        <dbReference type="ARBA" id="ARBA00023306"/>
    </source>
</evidence>
<feature type="domain" description="Anaphase-promoting complex subunit 4 long" evidence="7">
    <location>
        <begin position="282"/>
        <end position="479"/>
    </location>
</feature>
<proteinExistence type="predicted"/>
<dbReference type="GO" id="GO:0031145">
    <property type="term" value="P:anaphase-promoting complex-dependent catabolic process"/>
    <property type="evidence" value="ECO:0007669"/>
    <property type="project" value="InterPro"/>
</dbReference>
<dbReference type="AlphaFoldDB" id="A0A1Y1XM69"/>
<keyword evidence="2" id="KW-0132">Cell division</keyword>
<evidence type="ECO:0000256" key="3">
    <source>
        <dbReference type="ARBA" id="ARBA00022776"/>
    </source>
</evidence>
<accession>A0A1Y1XM69</accession>
<evidence type="ECO:0000313" key="8">
    <source>
        <dbReference type="EMBL" id="ORX86849.1"/>
    </source>
</evidence>
<evidence type="ECO:0000256" key="2">
    <source>
        <dbReference type="ARBA" id="ARBA00022618"/>
    </source>
</evidence>
<dbReference type="InterPro" id="IPR024790">
    <property type="entry name" value="APC4_long_dom"/>
</dbReference>
<reference evidence="8 9" key="1">
    <citation type="submission" date="2016-08" db="EMBL/GenBank/DDBJ databases">
        <title>A Parts List for Fungal Cellulosomes Revealed by Comparative Genomics.</title>
        <authorList>
            <consortium name="DOE Joint Genome Institute"/>
            <person name="Haitjema C.H."/>
            <person name="Gilmore S.P."/>
            <person name="Henske J.K."/>
            <person name="Solomon K.V."/>
            <person name="De Groot R."/>
            <person name="Kuo A."/>
            <person name="Mondo S.J."/>
            <person name="Salamov A.A."/>
            <person name="Labutti K."/>
            <person name="Zhao Z."/>
            <person name="Chiniquy J."/>
            <person name="Barry K."/>
            <person name="Brewer H.M."/>
            <person name="Purvine S.O."/>
            <person name="Wright A.T."/>
            <person name="Boxma B."/>
            <person name="Van Alen T."/>
            <person name="Hackstein J.H."/>
            <person name="Baker S.E."/>
            <person name="Grigoriev I.V."/>
            <person name="O'Malley M.A."/>
        </authorList>
    </citation>
    <scope>NUCLEOTIDE SEQUENCE [LARGE SCALE GENOMIC DNA]</scope>
    <source>
        <strain evidence="8 9">S4</strain>
    </source>
</reference>
<evidence type="ECO:0000256" key="4">
    <source>
        <dbReference type="ARBA" id="ARBA00022786"/>
    </source>
</evidence>
<dbReference type="InterPro" id="IPR015943">
    <property type="entry name" value="WD40/YVTN_repeat-like_dom_sf"/>
</dbReference>
<feature type="domain" description="Anaphase-promoting complex subunit 4-like WD40" evidence="6">
    <location>
        <begin position="28"/>
        <end position="122"/>
    </location>
</feature>
<keyword evidence="3" id="KW-0498">Mitosis</keyword>
<dbReference type="EMBL" id="MCFG01000016">
    <property type="protein sequence ID" value="ORX86849.1"/>
    <property type="molecule type" value="Genomic_DNA"/>
</dbReference>
<gene>
    <name evidence="8" type="ORF">BCR32DRAFT_264741</name>
</gene>
<dbReference type="GO" id="GO:0070979">
    <property type="term" value="P:protein K11-linked ubiquitination"/>
    <property type="evidence" value="ECO:0007669"/>
    <property type="project" value="TreeGrafter"/>
</dbReference>